<dbReference type="EMBL" id="GEDC01010986">
    <property type="protein sequence ID" value="JAS26312.1"/>
    <property type="molecule type" value="Transcribed_RNA"/>
</dbReference>
<evidence type="ECO:0000256" key="1">
    <source>
        <dbReference type="ARBA" id="ARBA00004611"/>
    </source>
</evidence>
<dbReference type="Pfam" id="PF06098">
    <property type="entry name" value="Radial_spoke_3"/>
    <property type="match status" value="1"/>
</dbReference>
<gene>
    <name evidence="11" type="ORF">g.11553</name>
</gene>
<comment type="subcellular location">
    <subcellularLocation>
        <location evidence="1">Cytoplasm</location>
        <location evidence="1">Cytoskeleton</location>
        <location evidence="1">Flagellum axoneme</location>
    </subcellularLocation>
</comment>
<keyword evidence="7" id="KW-0206">Cytoskeleton</keyword>
<sequence length="420" mass="47697">MERSRSSVSAVLQSPIAHSSPLSALKRSGDHRESYSFQSSPRPLYTTRKNYRHPPENVPSNLFPGYGNIMSDRRVVRGSTFSHPVATVGTDSQAARQAEARRRNLARRKAQGQQTKALRLRLGTPPPVDGRSHEQVQTELYLEELFDQPPNVAISCQTDHFLDRPETPPFVPAKIGVDVETQIYPGELFHFDTEVQPILEVLVGKTIEQALVEVLEEEELAAMREQQRRYKEIRLAEKAEEQRLEEQERRKREEAEKRIKENEEALRIQKETEERVAAAVLTSGYIAELLPSVLDGLKESGFLLDDIRQDVEENFMTWLMGEVTLEMQRMVENKDLLTEIVREILETRAEIYRAMGEGSVKPSDEEPSASPLPAVEETEVKEEDAEPEVITKDHSIAESEEKKPSSSSVKPEDNEDTIDS</sequence>
<organism evidence="11">
    <name type="scientific">Clastoptera arizonana</name>
    <name type="common">Arizona spittle bug</name>
    <dbReference type="NCBI Taxonomy" id="38151"/>
    <lineage>
        <taxon>Eukaryota</taxon>
        <taxon>Metazoa</taxon>
        <taxon>Ecdysozoa</taxon>
        <taxon>Arthropoda</taxon>
        <taxon>Hexapoda</taxon>
        <taxon>Insecta</taxon>
        <taxon>Pterygota</taxon>
        <taxon>Neoptera</taxon>
        <taxon>Paraneoptera</taxon>
        <taxon>Hemiptera</taxon>
        <taxon>Auchenorrhyncha</taxon>
        <taxon>Cercopoidea</taxon>
        <taxon>Clastopteridae</taxon>
        <taxon>Clastoptera</taxon>
    </lineage>
</organism>
<proteinExistence type="inferred from homology"/>
<dbReference type="AlphaFoldDB" id="A0A1B6DKY5"/>
<evidence type="ECO:0000256" key="4">
    <source>
        <dbReference type="ARBA" id="ARBA00022553"/>
    </source>
</evidence>
<dbReference type="PANTHER" id="PTHR21648:SF0">
    <property type="entry name" value="RADIAL SPOKE HEAD PROTEIN 3 HOMOLOG"/>
    <property type="match status" value="1"/>
</dbReference>
<evidence type="ECO:0000256" key="5">
    <source>
        <dbReference type="ARBA" id="ARBA00022846"/>
    </source>
</evidence>
<dbReference type="PANTHER" id="PTHR21648">
    <property type="entry name" value="FLAGELLAR RADIAL SPOKE PROTEIN 3"/>
    <property type="match status" value="1"/>
</dbReference>
<feature type="compositionally biased region" description="Polar residues" evidence="10">
    <location>
        <begin position="1"/>
        <end position="22"/>
    </location>
</feature>
<comment type="similarity">
    <text evidence="2">Belongs to the flagellar radial spoke RSP3 family.</text>
</comment>
<keyword evidence="8" id="KW-0966">Cell projection</keyword>
<name>A0A1B6DKY5_9HEMI</name>
<keyword evidence="9" id="KW-0175">Coiled coil</keyword>
<keyword evidence="4" id="KW-0597">Phosphoprotein</keyword>
<evidence type="ECO:0000256" key="10">
    <source>
        <dbReference type="SAM" id="MobiDB-lite"/>
    </source>
</evidence>
<evidence type="ECO:0008006" key="12">
    <source>
        <dbReference type="Google" id="ProtNLM"/>
    </source>
</evidence>
<feature type="compositionally biased region" description="Basic and acidic residues" evidence="10">
    <location>
        <begin position="389"/>
        <end position="404"/>
    </location>
</feature>
<dbReference type="GO" id="GO:0005929">
    <property type="term" value="C:cilium"/>
    <property type="evidence" value="ECO:0007669"/>
    <property type="project" value="TreeGrafter"/>
</dbReference>
<feature type="coiled-coil region" evidence="9">
    <location>
        <begin position="223"/>
        <end position="272"/>
    </location>
</feature>
<reference evidence="11" key="1">
    <citation type="submission" date="2015-12" db="EMBL/GenBank/DDBJ databases">
        <title>De novo transcriptome assembly of four potential Pierce s Disease insect vectors from Arizona vineyards.</title>
        <authorList>
            <person name="Tassone E.E."/>
        </authorList>
    </citation>
    <scope>NUCLEOTIDE SEQUENCE</scope>
</reference>
<keyword evidence="3" id="KW-0963">Cytoplasm</keyword>
<evidence type="ECO:0000256" key="2">
    <source>
        <dbReference type="ARBA" id="ARBA00006737"/>
    </source>
</evidence>
<evidence type="ECO:0000256" key="3">
    <source>
        <dbReference type="ARBA" id="ARBA00022490"/>
    </source>
</evidence>
<keyword evidence="6" id="KW-0969">Cilium</keyword>
<evidence type="ECO:0000313" key="11">
    <source>
        <dbReference type="EMBL" id="JAS26312.1"/>
    </source>
</evidence>
<feature type="compositionally biased region" description="Acidic residues" evidence="10">
    <location>
        <begin position="376"/>
        <end position="387"/>
    </location>
</feature>
<keyword evidence="5" id="KW-0282">Flagellum</keyword>
<feature type="region of interest" description="Disordered" evidence="10">
    <location>
        <begin position="1"/>
        <end position="59"/>
    </location>
</feature>
<evidence type="ECO:0000256" key="9">
    <source>
        <dbReference type="SAM" id="Coils"/>
    </source>
</evidence>
<dbReference type="InterPro" id="IPR009290">
    <property type="entry name" value="Radial_spoke_3"/>
</dbReference>
<evidence type="ECO:0000256" key="8">
    <source>
        <dbReference type="ARBA" id="ARBA00023273"/>
    </source>
</evidence>
<evidence type="ECO:0000256" key="7">
    <source>
        <dbReference type="ARBA" id="ARBA00023212"/>
    </source>
</evidence>
<feature type="region of interest" description="Disordered" evidence="10">
    <location>
        <begin position="356"/>
        <end position="420"/>
    </location>
</feature>
<evidence type="ECO:0000256" key="6">
    <source>
        <dbReference type="ARBA" id="ARBA00023069"/>
    </source>
</evidence>
<accession>A0A1B6DKY5</accession>
<protein>
    <recommendedName>
        <fullName evidence="12">Radial spoke head protein 3 homolog</fullName>
    </recommendedName>
</protein>